<evidence type="ECO:0000313" key="9">
    <source>
        <dbReference type="Proteomes" id="UP001444071"/>
    </source>
</evidence>
<feature type="region of interest" description="Disordered" evidence="6">
    <location>
        <begin position="143"/>
        <end position="162"/>
    </location>
</feature>
<evidence type="ECO:0000256" key="1">
    <source>
        <dbReference type="ARBA" id="ARBA00004167"/>
    </source>
</evidence>
<dbReference type="InterPro" id="IPR037721">
    <property type="entry name" value="Ferlin"/>
</dbReference>
<proteinExistence type="predicted"/>
<comment type="subcellular location">
    <subcellularLocation>
        <location evidence="1">Membrane</location>
        <topology evidence="1">Single-pass membrane protein</topology>
    </subcellularLocation>
</comment>
<dbReference type="EMBL" id="JAHRIM010071139">
    <property type="protein sequence ID" value="MEQ2273161.1"/>
    <property type="molecule type" value="Genomic_DNA"/>
</dbReference>
<dbReference type="SUPFAM" id="SSF49562">
    <property type="entry name" value="C2 domain (Calcium/lipid-binding domain, CaLB)"/>
    <property type="match status" value="1"/>
</dbReference>
<reference evidence="8 9" key="1">
    <citation type="submission" date="2021-06" db="EMBL/GenBank/DDBJ databases">
        <authorList>
            <person name="Palmer J.M."/>
        </authorList>
    </citation>
    <scope>NUCLEOTIDE SEQUENCE [LARGE SCALE GENOMIC DNA]</scope>
    <source>
        <strain evidence="8 9">XR_2019</strain>
        <tissue evidence="8">Muscle</tissue>
    </source>
</reference>
<evidence type="ECO:0000256" key="4">
    <source>
        <dbReference type="ARBA" id="ARBA00022989"/>
    </source>
</evidence>
<dbReference type="InterPro" id="IPR000008">
    <property type="entry name" value="C2_dom"/>
</dbReference>
<feature type="compositionally biased region" description="Acidic residues" evidence="6">
    <location>
        <begin position="147"/>
        <end position="156"/>
    </location>
</feature>
<comment type="caution">
    <text evidence="8">The sequence shown here is derived from an EMBL/GenBank/DDBJ whole genome shotgun (WGS) entry which is preliminary data.</text>
</comment>
<keyword evidence="4" id="KW-1133">Transmembrane helix</keyword>
<evidence type="ECO:0000313" key="8">
    <source>
        <dbReference type="EMBL" id="MEQ2273161.1"/>
    </source>
</evidence>
<sequence>MFPGFLSENLQQWPDESDLPYPPPQRETNVFMVPQGIKPTLQRTAIEILAWGVRNLKSFQLSSVTSPSLQVECGGTMVQSCVIRSVKKKPNFDVNTLILDVRLPCEELYMPPIIIKVIDNRQFGRKPVVGQCTIRSLEEYRRTEGEERAEEEEEEDGWRRETPTLTSGEVFIDIDDQEPLVPDQFADGASSAIINLSTSSSSLHVGNILIL</sequence>
<organism evidence="8 9">
    <name type="scientific">Xenotaenia resolanae</name>
    <dbReference type="NCBI Taxonomy" id="208358"/>
    <lineage>
        <taxon>Eukaryota</taxon>
        <taxon>Metazoa</taxon>
        <taxon>Chordata</taxon>
        <taxon>Craniata</taxon>
        <taxon>Vertebrata</taxon>
        <taxon>Euteleostomi</taxon>
        <taxon>Actinopterygii</taxon>
        <taxon>Neopterygii</taxon>
        <taxon>Teleostei</taxon>
        <taxon>Neoteleostei</taxon>
        <taxon>Acanthomorphata</taxon>
        <taxon>Ovalentaria</taxon>
        <taxon>Atherinomorphae</taxon>
        <taxon>Cyprinodontiformes</taxon>
        <taxon>Goodeidae</taxon>
        <taxon>Xenotaenia</taxon>
    </lineage>
</organism>
<dbReference type="InterPro" id="IPR035892">
    <property type="entry name" value="C2_domain_sf"/>
</dbReference>
<evidence type="ECO:0000256" key="3">
    <source>
        <dbReference type="ARBA" id="ARBA00022737"/>
    </source>
</evidence>
<keyword evidence="3" id="KW-0677">Repeat</keyword>
<accession>A0ABV0WU62</accession>
<gene>
    <name evidence="8" type="ORF">XENORESO_000464</name>
</gene>
<dbReference type="PANTHER" id="PTHR12546">
    <property type="entry name" value="FER-1-LIKE"/>
    <property type="match status" value="1"/>
</dbReference>
<dbReference type="PANTHER" id="PTHR12546:SF44">
    <property type="entry name" value="DYSFERLIN"/>
    <property type="match status" value="1"/>
</dbReference>
<protein>
    <recommendedName>
        <fullName evidence="7">C2 domain-containing protein</fullName>
    </recommendedName>
</protein>
<feature type="domain" description="C2" evidence="7">
    <location>
        <begin position="22"/>
        <end position="150"/>
    </location>
</feature>
<keyword evidence="5" id="KW-0472">Membrane</keyword>
<evidence type="ECO:0000256" key="2">
    <source>
        <dbReference type="ARBA" id="ARBA00022692"/>
    </source>
</evidence>
<evidence type="ECO:0000256" key="6">
    <source>
        <dbReference type="SAM" id="MobiDB-lite"/>
    </source>
</evidence>
<evidence type="ECO:0000256" key="5">
    <source>
        <dbReference type="ARBA" id="ARBA00023136"/>
    </source>
</evidence>
<evidence type="ECO:0000259" key="7">
    <source>
        <dbReference type="PROSITE" id="PS50004"/>
    </source>
</evidence>
<keyword evidence="2" id="KW-0812">Transmembrane</keyword>
<dbReference type="PROSITE" id="PS50004">
    <property type="entry name" value="C2"/>
    <property type="match status" value="1"/>
</dbReference>
<keyword evidence="9" id="KW-1185">Reference proteome</keyword>
<name>A0ABV0WU62_9TELE</name>
<dbReference type="Proteomes" id="UP001444071">
    <property type="component" value="Unassembled WGS sequence"/>
</dbReference>